<comment type="catalytic activity">
    <reaction evidence="10">
        <text>guanosine + phosphate = alpha-D-ribose 1-phosphate + guanine</text>
        <dbReference type="Rhea" id="RHEA:13233"/>
        <dbReference type="ChEBI" id="CHEBI:16235"/>
        <dbReference type="ChEBI" id="CHEBI:16750"/>
        <dbReference type="ChEBI" id="CHEBI:43474"/>
        <dbReference type="ChEBI" id="CHEBI:57720"/>
        <dbReference type="EC" id="2.4.2.1"/>
    </reaction>
</comment>
<comment type="function">
    <text evidence="11">The purine nucleoside phosphorylases catalyze the phosphorolytic breakdown of the N-glycosidic bond in the beta-(deoxy)ribonucleoside molecules, with the formation of the corresponding free purine bases and pentose-1-phosphate.</text>
</comment>
<sequence length="279" mass="30182">MSSYENAKSIADYLSGVVPQLPEIGIICGSGLGGLAELVTEATVVKYSDIKGFPKSTVVGHPGNLVVGKLAGKDVVLMQGRFHPYEGYEISQVILPIRVMKLLGVETLIVTNAAGGLNPKFNVGDMMIIKDHISLLGLTGKNPLVGPNESHFGPRFPALNGLYTKELRELAKGLAKELSIERYLQEGVYIAQMGPSYETPAEARFLRMIGADAVGMSTIHETVVAKHAGMKIFGMSLITNNIVVDEDSQVNCNHEEVLETSAKRAEIMKTFVKKLVEKL</sequence>
<comment type="pathway">
    <text evidence="1 11">Purine metabolism; purine nucleoside salvage.</text>
</comment>
<organism evidence="14">
    <name type="scientific">Echinococcus granulosus</name>
    <name type="common">Hydatid tapeworm</name>
    <dbReference type="NCBI Taxonomy" id="6210"/>
    <lineage>
        <taxon>Eukaryota</taxon>
        <taxon>Metazoa</taxon>
        <taxon>Spiralia</taxon>
        <taxon>Lophotrochozoa</taxon>
        <taxon>Platyhelminthes</taxon>
        <taxon>Cestoda</taxon>
        <taxon>Eucestoda</taxon>
        <taxon>Cyclophyllidea</taxon>
        <taxon>Taeniidae</taxon>
        <taxon>Echinococcus</taxon>
        <taxon>Echinococcus granulosus group</taxon>
    </lineage>
</organism>
<feature type="binding site" evidence="12">
    <location>
        <position position="240"/>
    </location>
    <ligand>
        <name>a purine D-ribonucleoside</name>
        <dbReference type="ChEBI" id="CHEBI:142355"/>
    </ligand>
</feature>
<evidence type="ECO:0000313" key="16">
    <source>
        <dbReference type="WBParaSite" id="EgrG_000635200"/>
    </source>
</evidence>
<evidence type="ECO:0000313" key="14">
    <source>
        <dbReference type="EMBL" id="CDS18565.1"/>
    </source>
</evidence>
<accession>A0A068WLR0</accession>
<evidence type="ECO:0000256" key="8">
    <source>
        <dbReference type="ARBA" id="ARBA00023929"/>
    </source>
</evidence>
<dbReference type="NCBIfam" id="NF006054">
    <property type="entry name" value="PRK08202.1"/>
    <property type="match status" value="1"/>
</dbReference>
<feature type="binding site" evidence="12">
    <location>
        <position position="113"/>
    </location>
    <ligand>
        <name>phosphate</name>
        <dbReference type="ChEBI" id="CHEBI:43474"/>
    </ligand>
</feature>
<evidence type="ECO:0000256" key="10">
    <source>
        <dbReference type="ARBA" id="ARBA00023970"/>
    </source>
</evidence>
<dbReference type="CDD" id="cd09009">
    <property type="entry name" value="PNP-EcPNPII_like"/>
    <property type="match status" value="1"/>
</dbReference>
<comment type="catalytic activity">
    <reaction evidence="9">
        <text>2'-deoxyinosine + phosphate = 2-deoxy-alpha-D-ribose 1-phosphate + hypoxanthine</text>
        <dbReference type="Rhea" id="RHEA:27750"/>
        <dbReference type="ChEBI" id="CHEBI:17368"/>
        <dbReference type="ChEBI" id="CHEBI:28997"/>
        <dbReference type="ChEBI" id="CHEBI:43474"/>
        <dbReference type="ChEBI" id="CHEBI:57259"/>
        <dbReference type="EC" id="2.4.2.1"/>
    </reaction>
</comment>
<proteinExistence type="inferred from homology"/>
<dbReference type="PANTHER" id="PTHR11904">
    <property type="entry name" value="METHYLTHIOADENOSINE/PURINE NUCLEOSIDE PHOSPHORYLASE"/>
    <property type="match status" value="1"/>
</dbReference>
<reference evidence="14 15" key="1">
    <citation type="journal article" date="2013" name="Nature">
        <title>The genomes of four tapeworm species reveal adaptations to parasitism.</title>
        <authorList>
            <person name="Tsai I.J."/>
            <person name="Zarowiecki M."/>
            <person name="Holroyd N."/>
            <person name="Garciarrubio A."/>
            <person name="Sanchez-Flores A."/>
            <person name="Brooks K.L."/>
            <person name="Tracey A."/>
            <person name="Bobes R.J."/>
            <person name="Fragoso G."/>
            <person name="Sciutto E."/>
            <person name="Aslett M."/>
            <person name="Beasley H."/>
            <person name="Bennett H.M."/>
            <person name="Cai J."/>
            <person name="Camicia F."/>
            <person name="Clark R."/>
            <person name="Cucher M."/>
            <person name="De Silva N."/>
            <person name="Day T.A."/>
            <person name="Deplazes P."/>
            <person name="Estrada K."/>
            <person name="Fernandez C."/>
            <person name="Holland P.W."/>
            <person name="Hou J."/>
            <person name="Hu S."/>
            <person name="Huckvale T."/>
            <person name="Hung S.S."/>
            <person name="Kamenetzky L."/>
            <person name="Keane J.A."/>
            <person name="Kiss F."/>
            <person name="Koziol U."/>
            <person name="Lambert O."/>
            <person name="Liu K."/>
            <person name="Luo X."/>
            <person name="Luo Y."/>
            <person name="Macchiaroli N."/>
            <person name="Nichol S."/>
            <person name="Paps J."/>
            <person name="Parkinson J."/>
            <person name="Pouchkina-Stantcheva N."/>
            <person name="Riddiford N."/>
            <person name="Rosenzvit M."/>
            <person name="Salinas G."/>
            <person name="Wasmuth J.D."/>
            <person name="Zamanian M."/>
            <person name="Zheng Y."/>
            <person name="Cai X."/>
            <person name="Soberon X."/>
            <person name="Olson P.D."/>
            <person name="Laclette J.P."/>
            <person name="Brehm K."/>
            <person name="Berriman M."/>
            <person name="Garciarrubio A."/>
            <person name="Bobes R.J."/>
            <person name="Fragoso G."/>
            <person name="Sanchez-Flores A."/>
            <person name="Estrada K."/>
            <person name="Cevallos M.A."/>
            <person name="Morett E."/>
            <person name="Gonzalez V."/>
            <person name="Portillo T."/>
            <person name="Ochoa-Leyva A."/>
            <person name="Jose M.V."/>
            <person name="Sciutto E."/>
            <person name="Landa A."/>
            <person name="Jimenez L."/>
            <person name="Valdes V."/>
            <person name="Carrero J.C."/>
            <person name="Larralde C."/>
            <person name="Morales-Montor J."/>
            <person name="Limon-Lason J."/>
            <person name="Soberon X."/>
            <person name="Laclette J.P."/>
        </authorList>
    </citation>
    <scope>NUCLEOTIDE SEQUENCE [LARGE SCALE GENOMIC DNA]</scope>
</reference>
<dbReference type="InterPro" id="IPR000845">
    <property type="entry name" value="Nucleoside_phosphorylase_d"/>
</dbReference>
<dbReference type="GO" id="GO:0005737">
    <property type="term" value="C:cytoplasm"/>
    <property type="evidence" value="ECO:0007669"/>
    <property type="project" value="TreeGrafter"/>
</dbReference>
<dbReference type="PIRSF" id="PIRSF000477">
    <property type="entry name" value="PurNPase"/>
    <property type="match status" value="1"/>
</dbReference>
<evidence type="ECO:0000256" key="5">
    <source>
        <dbReference type="ARBA" id="ARBA00022676"/>
    </source>
</evidence>
<evidence type="ECO:0000256" key="9">
    <source>
        <dbReference type="ARBA" id="ARBA00023950"/>
    </source>
</evidence>
<dbReference type="Pfam" id="PF01048">
    <property type="entry name" value="PNP_UDP_1"/>
    <property type="match status" value="1"/>
</dbReference>
<evidence type="ECO:0000256" key="3">
    <source>
        <dbReference type="ARBA" id="ARBA00011886"/>
    </source>
</evidence>
<evidence type="ECO:0000256" key="11">
    <source>
        <dbReference type="PIRNR" id="PIRNR000477"/>
    </source>
</evidence>
<reference evidence="14" key="2">
    <citation type="submission" date="2014-06" db="EMBL/GenBank/DDBJ databases">
        <authorList>
            <person name="Aslett M."/>
        </authorList>
    </citation>
    <scope>NUCLEOTIDE SEQUENCE</scope>
</reference>
<feature type="domain" description="Nucleoside phosphorylase" evidence="13">
    <location>
        <begin position="23"/>
        <end position="276"/>
    </location>
</feature>
<feature type="binding site" evidence="12">
    <location>
        <position position="30"/>
    </location>
    <ligand>
        <name>phosphate</name>
        <dbReference type="ChEBI" id="CHEBI:43474"/>
    </ligand>
</feature>
<dbReference type="UniPathway" id="UPA00606"/>
<dbReference type="InterPro" id="IPR011268">
    <property type="entry name" value="Purine_phosphorylase"/>
</dbReference>
<evidence type="ECO:0000256" key="4">
    <source>
        <dbReference type="ARBA" id="ARBA00013834"/>
    </source>
</evidence>
<comment type="catalytic activity">
    <reaction evidence="7">
        <text>inosine + phosphate = alpha-D-ribose 1-phosphate + hypoxanthine</text>
        <dbReference type="Rhea" id="RHEA:27646"/>
        <dbReference type="ChEBI" id="CHEBI:17368"/>
        <dbReference type="ChEBI" id="CHEBI:17596"/>
        <dbReference type="ChEBI" id="CHEBI:43474"/>
        <dbReference type="ChEBI" id="CHEBI:57720"/>
        <dbReference type="EC" id="2.4.2.1"/>
    </reaction>
</comment>
<evidence type="ECO:0000256" key="12">
    <source>
        <dbReference type="PIRSR" id="PIRSR000477-2"/>
    </source>
</evidence>
<dbReference type="InterPro" id="IPR011270">
    <property type="entry name" value="Pur_Nuc_Pase_Ino/Guo-sp"/>
</dbReference>
<reference evidence="16" key="3">
    <citation type="submission" date="2020-10" db="UniProtKB">
        <authorList>
            <consortium name="WormBaseParasite"/>
        </authorList>
    </citation>
    <scope>IDENTIFICATION</scope>
</reference>
<keyword evidence="5 11" id="KW-0328">Glycosyltransferase</keyword>
<feature type="binding site" evidence="12">
    <location>
        <position position="61"/>
    </location>
    <ligand>
        <name>phosphate</name>
        <dbReference type="ChEBI" id="CHEBI:43474"/>
    </ligand>
</feature>
<dbReference type="AlphaFoldDB" id="A0A068WLR0"/>
<dbReference type="EC" id="2.4.2.1" evidence="3 11"/>
<dbReference type="SUPFAM" id="SSF53167">
    <property type="entry name" value="Purine and uridine phosphorylases"/>
    <property type="match status" value="1"/>
</dbReference>
<feature type="binding site" evidence="12">
    <location>
        <position position="217"/>
    </location>
    <ligand>
        <name>phosphate</name>
        <dbReference type="ChEBI" id="CHEBI:43474"/>
    </ligand>
</feature>
<dbReference type="WBParaSite" id="EgrG_000635200">
    <property type="protein sequence ID" value="EgrG_000635200"/>
    <property type="gene ID" value="EgrG_000635200"/>
</dbReference>
<evidence type="ECO:0000256" key="1">
    <source>
        <dbReference type="ARBA" id="ARBA00005058"/>
    </source>
</evidence>
<dbReference type="InterPro" id="IPR035994">
    <property type="entry name" value="Nucleoside_phosphorylase_sf"/>
</dbReference>
<feature type="binding site" evidence="12">
    <location>
        <position position="198"/>
    </location>
    <ligand>
        <name>a purine D-ribonucleoside</name>
        <dbReference type="ChEBI" id="CHEBI:142355"/>
    </ligand>
</feature>
<gene>
    <name evidence="16" type="primary">EGR_10187</name>
    <name evidence="14" type="ORF">EgrG_000635200</name>
</gene>
<dbReference type="FunFam" id="3.40.50.1580:FF:000004">
    <property type="entry name" value="Purine nucleoside phosphorylase"/>
    <property type="match status" value="1"/>
</dbReference>
<keyword evidence="6 11" id="KW-0808">Transferase</keyword>
<dbReference type="GO" id="GO:0004731">
    <property type="term" value="F:purine-nucleoside phosphorylase activity"/>
    <property type="evidence" value="ECO:0007669"/>
    <property type="project" value="UniProtKB-EC"/>
</dbReference>
<comment type="similarity">
    <text evidence="2 11">Belongs to the PNP/MTAP phosphorylase family.</text>
</comment>
<comment type="catalytic activity">
    <reaction evidence="8">
        <text>2'-deoxyguanosine + phosphate = 2-deoxy-alpha-D-ribose 1-phosphate + guanine</text>
        <dbReference type="Rhea" id="RHEA:27738"/>
        <dbReference type="ChEBI" id="CHEBI:16235"/>
        <dbReference type="ChEBI" id="CHEBI:17172"/>
        <dbReference type="ChEBI" id="CHEBI:43474"/>
        <dbReference type="ChEBI" id="CHEBI:57259"/>
        <dbReference type="EC" id="2.4.2.1"/>
    </reaction>
</comment>
<evidence type="ECO:0000256" key="7">
    <source>
        <dbReference type="ARBA" id="ARBA00023918"/>
    </source>
</evidence>
<evidence type="ECO:0000313" key="15">
    <source>
        <dbReference type="Proteomes" id="UP000492820"/>
    </source>
</evidence>
<feature type="binding site" evidence="12">
    <location>
        <begin position="81"/>
        <end position="83"/>
    </location>
    <ligand>
        <name>phosphate</name>
        <dbReference type="ChEBI" id="CHEBI:43474"/>
    </ligand>
</feature>
<evidence type="ECO:0000259" key="13">
    <source>
        <dbReference type="Pfam" id="PF01048"/>
    </source>
</evidence>
<dbReference type="EMBL" id="LK028578">
    <property type="protein sequence ID" value="CDS18565.1"/>
    <property type="molecule type" value="Genomic_DNA"/>
</dbReference>
<evidence type="ECO:0000256" key="6">
    <source>
        <dbReference type="ARBA" id="ARBA00022679"/>
    </source>
</evidence>
<dbReference type="Proteomes" id="UP000492820">
    <property type="component" value="Unassembled WGS sequence"/>
</dbReference>
<protein>
    <recommendedName>
        <fullName evidence="4 11">Purine nucleoside phosphorylase</fullName>
        <ecNumber evidence="3 11">2.4.2.1</ecNumber>
    </recommendedName>
    <alternativeName>
        <fullName evidence="11">Inosine-guanosine phosphorylase</fullName>
    </alternativeName>
</protein>
<dbReference type="GO" id="GO:0009116">
    <property type="term" value="P:nucleoside metabolic process"/>
    <property type="evidence" value="ECO:0007669"/>
    <property type="project" value="InterPro"/>
</dbReference>
<dbReference type="NCBIfam" id="TIGR01700">
    <property type="entry name" value="PNPH"/>
    <property type="match status" value="1"/>
</dbReference>
<dbReference type="Gene3D" id="3.40.50.1580">
    <property type="entry name" value="Nucleoside phosphorylase domain"/>
    <property type="match status" value="1"/>
</dbReference>
<evidence type="ECO:0000256" key="2">
    <source>
        <dbReference type="ARBA" id="ARBA00006751"/>
    </source>
</evidence>
<dbReference type="PANTHER" id="PTHR11904:SF9">
    <property type="entry name" value="PURINE NUCLEOSIDE PHOSPHORYLASE-RELATED"/>
    <property type="match status" value="1"/>
</dbReference>
<dbReference type="NCBIfam" id="TIGR01697">
    <property type="entry name" value="PNPH-PUNA-XAPA"/>
    <property type="match status" value="1"/>
</dbReference>
<dbReference type="OrthoDB" id="10261782at2759"/>
<name>A0A068WLR0_ECHGR</name>